<reference evidence="5 6" key="1">
    <citation type="journal article" date="2015" name="J. Bacteriol.">
        <title>Resources for Genetic and Genomic Analysis of Emerging Pathogen Acinetobacter baumannii.</title>
        <authorList>
            <person name="Gallagher L.A."/>
            <person name="Ramage E."/>
            <person name="Weiss E.J."/>
            <person name="Radey M."/>
            <person name="Hayden H.S."/>
            <person name="Held K.G."/>
            <person name="Huse H.K."/>
            <person name="Zurawski D.V."/>
            <person name="Brittnacher M.J."/>
            <person name="Manoil C."/>
        </authorList>
    </citation>
    <scope>NUCLEOTIDE SEQUENCE [LARGE SCALE GENOMIC DNA]</scope>
    <source>
        <strain evidence="5 6">AB5075-UW</strain>
    </source>
</reference>
<dbReference type="RefSeq" id="WP_000107855.1">
    <property type="nucleotide sequence ID" value="NZ_CAUZGQ010000029.1"/>
</dbReference>
<name>A0A0D5YE95_ACIBA</name>
<gene>
    <name evidence="5" type="ORF">ABUW_0538</name>
</gene>
<keyword evidence="2" id="KW-0238">DNA-binding</keyword>
<dbReference type="AlphaFoldDB" id="A0A0D5YE95"/>
<dbReference type="CDD" id="cd00796">
    <property type="entry name" value="INT_Rci_Hp1_C"/>
    <property type="match status" value="1"/>
</dbReference>
<sequence length="355" mass="41136">MSTSIYQRPNKKWKADVVLNGVRVTKTLEKKELAIRWAKETERDLILNDSTQKALNSKIVITMREALGRYSDEVSRFKATGKKEMQRIRYFQDNLPNTDWPLSCYKGEFLKQWEDAVSKRTIKPLKPSTILRDYSTLSSFFNWCRKDKGWIESNPVENLRKPKKPPHRERRTEVEELQRMLAALKYKPGTVPTTKMQEVGLIWLIAMATGMRSGEIVNRLPVHVCLSKRYVQLDKTKNGTARKVPLDDFALQLWTLALKIDRKGSPKVFTVSDSSRDSLFRKARKKAGLENSDLTFHDSRHEAASLMARRIKNALTLCKIFGWKDPKQALTYYNPTNDEILDELNQSSRLSRLLA</sequence>
<dbReference type="GO" id="GO:0006310">
    <property type="term" value="P:DNA recombination"/>
    <property type="evidence" value="ECO:0007669"/>
    <property type="project" value="UniProtKB-KW"/>
</dbReference>
<dbReference type="EMBL" id="CP008706">
    <property type="protein sequence ID" value="AKA30309.1"/>
    <property type="molecule type" value="Genomic_DNA"/>
</dbReference>
<dbReference type="Proteomes" id="UP000032746">
    <property type="component" value="Chromosome"/>
</dbReference>
<proteinExistence type="predicted"/>
<dbReference type="GO" id="GO:0003677">
    <property type="term" value="F:DNA binding"/>
    <property type="evidence" value="ECO:0007669"/>
    <property type="project" value="UniProtKB-KW"/>
</dbReference>
<evidence type="ECO:0000256" key="3">
    <source>
        <dbReference type="ARBA" id="ARBA00023172"/>
    </source>
</evidence>
<organism evidence="5 6">
    <name type="scientific">Acinetobacter baumannii</name>
    <dbReference type="NCBI Taxonomy" id="470"/>
    <lineage>
        <taxon>Bacteria</taxon>
        <taxon>Pseudomonadati</taxon>
        <taxon>Pseudomonadota</taxon>
        <taxon>Gammaproteobacteria</taxon>
        <taxon>Moraxellales</taxon>
        <taxon>Moraxellaceae</taxon>
        <taxon>Acinetobacter</taxon>
        <taxon>Acinetobacter calcoaceticus/baumannii complex</taxon>
    </lineage>
</organism>
<evidence type="ECO:0000259" key="4">
    <source>
        <dbReference type="PROSITE" id="PS51898"/>
    </source>
</evidence>
<keyword evidence="1" id="KW-0229">DNA integration</keyword>
<dbReference type="InterPro" id="IPR002104">
    <property type="entry name" value="Integrase_catalytic"/>
</dbReference>
<dbReference type="PANTHER" id="PTHR30349">
    <property type="entry name" value="PHAGE INTEGRASE-RELATED"/>
    <property type="match status" value="1"/>
</dbReference>
<reference evidence="6" key="2">
    <citation type="submission" date="2015-03" db="EMBL/GenBank/DDBJ databases">
        <authorList>
            <person name="Gallagher L.A."/>
            <person name="Hayden H.S."/>
            <person name="Weiss E.J."/>
            <person name="Hager K.R."/>
            <person name="Ramage E."/>
            <person name="Radey M.R."/>
            <person name="Bydalek R."/>
            <person name="Manoil C."/>
            <person name="Miller S.I."/>
            <person name="Brittnacher M.J."/>
        </authorList>
    </citation>
    <scope>NUCLEOTIDE SEQUENCE [LARGE SCALE GENOMIC DNA]</scope>
    <source>
        <strain evidence="6">AB5075-UW</strain>
    </source>
</reference>
<dbReference type="Gene3D" id="1.10.150.130">
    <property type="match status" value="1"/>
</dbReference>
<evidence type="ECO:0000313" key="5">
    <source>
        <dbReference type="EMBL" id="AKA30309.1"/>
    </source>
</evidence>
<dbReference type="PROSITE" id="PS51898">
    <property type="entry name" value="TYR_RECOMBINASE"/>
    <property type="match status" value="1"/>
</dbReference>
<dbReference type="GO" id="GO:0015074">
    <property type="term" value="P:DNA integration"/>
    <property type="evidence" value="ECO:0007669"/>
    <property type="project" value="UniProtKB-KW"/>
</dbReference>
<dbReference type="InterPro" id="IPR050090">
    <property type="entry name" value="Tyrosine_recombinase_XerCD"/>
</dbReference>
<dbReference type="InterPro" id="IPR011010">
    <property type="entry name" value="DNA_brk_join_enz"/>
</dbReference>
<dbReference type="InterPro" id="IPR010998">
    <property type="entry name" value="Integrase_recombinase_N"/>
</dbReference>
<dbReference type="PATRIC" id="fig|470.1345.peg.509"/>
<evidence type="ECO:0000313" key="6">
    <source>
        <dbReference type="Proteomes" id="UP000032746"/>
    </source>
</evidence>
<dbReference type="InterPro" id="IPR013762">
    <property type="entry name" value="Integrase-like_cat_sf"/>
</dbReference>
<accession>A0A0D5YE95</accession>
<dbReference type="Gene3D" id="1.10.443.10">
    <property type="entry name" value="Intergrase catalytic core"/>
    <property type="match status" value="1"/>
</dbReference>
<dbReference type="Pfam" id="PF00589">
    <property type="entry name" value="Phage_integrase"/>
    <property type="match status" value="1"/>
</dbReference>
<keyword evidence="3" id="KW-0233">DNA recombination</keyword>
<evidence type="ECO:0000256" key="1">
    <source>
        <dbReference type="ARBA" id="ARBA00022908"/>
    </source>
</evidence>
<dbReference type="SUPFAM" id="SSF56349">
    <property type="entry name" value="DNA breaking-rejoining enzymes"/>
    <property type="match status" value="1"/>
</dbReference>
<feature type="domain" description="Tyr recombinase" evidence="4">
    <location>
        <begin position="167"/>
        <end position="346"/>
    </location>
</feature>
<dbReference type="PANTHER" id="PTHR30349:SF94">
    <property type="entry name" value="INTEGRASE_RECOMBINASE HI_1414-RELATED"/>
    <property type="match status" value="1"/>
</dbReference>
<protein>
    <submittedName>
        <fullName evidence="5">Integrase</fullName>
    </submittedName>
</protein>
<evidence type="ECO:0000256" key="2">
    <source>
        <dbReference type="ARBA" id="ARBA00023125"/>
    </source>
</evidence>